<accession>A0A833UV52</accession>
<dbReference type="PANTHER" id="PTHR33116:SF86">
    <property type="entry name" value="REVERSE TRANSCRIPTASE DOMAIN-CONTAINING PROTEIN"/>
    <property type="match status" value="1"/>
</dbReference>
<comment type="caution">
    <text evidence="1">The sequence shown here is derived from an EMBL/GenBank/DDBJ whole genome shotgun (WGS) entry which is preliminary data.</text>
</comment>
<organism evidence="1 2">
    <name type="scientific">Juglans regia</name>
    <name type="common">English walnut</name>
    <dbReference type="NCBI Taxonomy" id="51240"/>
    <lineage>
        <taxon>Eukaryota</taxon>
        <taxon>Viridiplantae</taxon>
        <taxon>Streptophyta</taxon>
        <taxon>Embryophyta</taxon>
        <taxon>Tracheophyta</taxon>
        <taxon>Spermatophyta</taxon>
        <taxon>Magnoliopsida</taxon>
        <taxon>eudicotyledons</taxon>
        <taxon>Gunneridae</taxon>
        <taxon>Pentapetalae</taxon>
        <taxon>rosids</taxon>
        <taxon>fabids</taxon>
        <taxon>Fagales</taxon>
        <taxon>Juglandaceae</taxon>
        <taxon>Juglans</taxon>
    </lineage>
</organism>
<name>A0A833UV52_JUGRE</name>
<gene>
    <name evidence="1" type="ORF">F2P56_019894</name>
</gene>
<reference evidence="1" key="2">
    <citation type="submission" date="2020-03" db="EMBL/GenBank/DDBJ databases">
        <title>Walnut 2.0.</title>
        <authorList>
            <person name="Marrano A."/>
            <person name="Britton M."/>
            <person name="Zimin A.V."/>
            <person name="Zaini P.A."/>
            <person name="Workman R."/>
            <person name="Puiu D."/>
            <person name="Bianco L."/>
            <person name="Allen B.J."/>
            <person name="Troggio M."/>
            <person name="Leslie C.A."/>
            <person name="Timp W."/>
            <person name="Dendekar A."/>
            <person name="Salzberg S.L."/>
            <person name="Neale D.B."/>
        </authorList>
    </citation>
    <scope>NUCLEOTIDE SEQUENCE</scope>
    <source>
        <tissue evidence="1">Leaves</tissue>
    </source>
</reference>
<dbReference type="EMBL" id="LIHL02000009">
    <property type="protein sequence ID" value="KAF5459990.1"/>
    <property type="molecule type" value="Genomic_DNA"/>
</dbReference>
<feature type="non-terminal residue" evidence="1">
    <location>
        <position position="246"/>
    </location>
</feature>
<dbReference type="AlphaFoldDB" id="A0A833UV52"/>
<protein>
    <submittedName>
        <fullName evidence="1">Uncharacterized protein</fullName>
    </submittedName>
</protein>
<sequence length="246" mass="28673">MSVFKLPKSLLTDINSVIRNFWWGQQKNEHRTHWVSWEKMGKTKSEWWLGFRDFEAFNKAMLAKQCWRLVQNPESLVARVMKAKYFPTATFLEAKLESKPSYVWRSFMAARPLMEEGSYWRIGNGNQVQIWRDRGILHTNPGKAQSSVSVLEENATMSNLIDPVTKQWDRNLVQQIFNAREASVILQTPISSLNSRDKLVWQGTKEGNFSVRSAYHKELERSLHASCQASTSSSFKAVWQQLWQLK</sequence>
<dbReference type="PANTHER" id="PTHR33116">
    <property type="entry name" value="REVERSE TRANSCRIPTASE ZINC-BINDING DOMAIN-CONTAINING PROTEIN-RELATED-RELATED"/>
    <property type="match status" value="1"/>
</dbReference>
<evidence type="ECO:0000313" key="2">
    <source>
        <dbReference type="Proteomes" id="UP000619265"/>
    </source>
</evidence>
<dbReference type="Proteomes" id="UP000619265">
    <property type="component" value="Unassembled WGS sequence"/>
</dbReference>
<proteinExistence type="predicted"/>
<reference evidence="1" key="1">
    <citation type="submission" date="2015-10" db="EMBL/GenBank/DDBJ databases">
        <authorList>
            <person name="Martinez-Garcia P.J."/>
            <person name="Crepeau M.W."/>
            <person name="Puiu D."/>
            <person name="Gonzalez-Ibeas D."/>
            <person name="Whalen J."/>
            <person name="Stevens K."/>
            <person name="Paul R."/>
            <person name="Butterfield T."/>
            <person name="Britton M."/>
            <person name="Reagan R."/>
            <person name="Chakraborty S."/>
            <person name="Walawage S.L."/>
            <person name="Vasquez-Gross H.A."/>
            <person name="Cardeno C."/>
            <person name="Famula R."/>
            <person name="Pratt K."/>
            <person name="Kuruganti S."/>
            <person name="Aradhya M.K."/>
            <person name="Leslie C.A."/>
            <person name="Dandekar A.M."/>
            <person name="Salzberg S.L."/>
            <person name="Wegrzyn J.L."/>
            <person name="Langley C.H."/>
            <person name="Neale D.B."/>
        </authorList>
    </citation>
    <scope>NUCLEOTIDE SEQUENCE</scope>
    <source>
        <tissue evidence="1">Leaves</tissue>
    </source>
</reference>
<evidence type="ECO:0000313" key="1">
    <source>
        <dbReference type="EMBL" id="KAF5459990.1"/>
    </source>
</evidence>
<dbReference type="Gramene" id="Jr09_04300_p1">
    <property type="protein sequence ID" value="cds.Jr09_04300_p1"/>
    <property type="gene ID" value="Jr09_04300"/>
</dbReference>